<evidence type="ECO:0000256" key="1">
    <source>
        <dbReference type="SAM" id="MobiDB-lite"/>
    </source>
</evidence>
<dbReference type="AlphaFoldDB" id="E3FHP2"/>
<name>E3FHP2_STIAD</name>
<gene>
    <name evidence="2" type="ordered locus">STAUR_2510</name>
</gene>
<evidence type="ECO:0000313" key="2">
    <source>
        <dbReference type="EMBL" id="ADO70314.1"/>
    </source>
</evidence>
<sequence>MVKTRGRCPSHLKSAMQASVRKESPLTRECRLSAAGLSSPAACVHSGHAAPLPRNGEQSARSGVELATYSIKGQPREPGNLT</sequence>
<proteinExistence type="predicted"/>
<dbReference type="KEGG" id="sur:STAUR_2510"/>
<protein>
    <submittedName>
        <fullName evidence="2">Uncharacterized protein</fullName>
    </submittedName>
</protein>
<evidence type="ECO:0000313" key="3">
    <source>
        <dbReference type="Proteomes" id="UP000001351"/>
    </source>
</evidence>
<reference evidence="2 3" key="1">
    <citation type="journal article" date="2011" name="Mol. Biol. Evol.">
        <title>Comparative genomic analysis of fruiting body formation in Myxococcales.</title>
        <authorList>
            <person name="Huntley S."/>
            <person name="Hamann N."/>
            <person name="Wegener-Feldbrugge S."/>
            <person name="Treuner-Lange A."/>
            <person name="Kube M."/>
            <person name="Reinhardt R."/>
            <person name="Klages S."/>
            <person name="Muller R."/>
            <person name="Ronning C.M."/>
            <person name="Nierman W.C."/>
            <person name="Sogaard-Andersen L."/>
        </authorList>
    </citation>
    <scope>NUCLEOTIDE SEQUENCE [LARGE SCALE GENOMIC DNA]</scope>
    <source>
        <strain evidence="2 3">DW4/3-1</strain>
    </source>
</reference>
<accession>E3FHP2</accession>
<dbReference type="Proteomes" id="UP000001351">
    <property type="component" value="Chromosome"/>
</dbReference>
<dbReference type="HOGENOM" id="CLU_2556673_0_0_7"/>
<feature type="compositionally biased region" description="Basic residues" evidence="1">
    <location>
        <begin position="1"/>
        <end position="10"/>
    </location>
</feature>
<dbReference type="STRING" id="378806.STAUR_2510"/>
<feature type="region of interest" description="Disordered" evidence="1">
    <location>
        <begin position="1"/>
        <end position="25"/>
    </location>
</feature>
<organism evidence="2 3">
    <name type="scientific">Stigmatella aurantiaca (strain DW4/3-1)</name>
    <dbReference type="NCBI Taxonomy" id="378806"/>
    <lineage>
        <taxon>Bacteria</taxon>
        <taxon>Pseudomonadati</taxon>
        <taxon>Myxococcota</taxon>
        <taxon>Myxococcia</taxon>
        <taxon>Myxococcales</taxon>
        <taxon>Cystobacterineae</taxon>
        <taxon>Archangiaceae</taxon>
        <taxon>Stigmatella</taxon>
    </lineage>
</organism>
<dbReference type="EMBL" id="CP002271">
    <property type="protein sequence ID" value="ADO70314.1"/>
    <property type="molecule type" value="Genomic_DNA"/>
</dbReference>
<keyword evidence="3" id="KW-1185">Reference proteome</keyword>